<reference evidence="2" key="2">
    <citation type="journal article" date="2014" name="PLoS ONE">
        <title>Genome and Transcriptome Analysis of the Fungal Pathogen Fusarium oxysporum f. sp. cubense Causing Banana Vascular Wilt Disease.</title>
        <authorList>
            <person name="Guo L."/>
            <person name="Han L."/>
            <person name="Yang L."/>
            <person name="Zeng H."/>
            <person name="Fan D."/>
            <person name="Zhu Y."/>
            <person name="Feng Y."/>
            <person name="Wang G."/>
            <person name="Peng C."/>
            <person name="Jiang X."/>
            <person name="Zhou D."/>
            <person name="Ni P."/>
            <person name="Liang C."/>
            <person name="Liu L."/>
            <person name="Wang J."/>
            <person name="Mao C."/>
            <person name="Fang X."/>
            <person name="Peng M."/>
            <person name="Huang J."/>
        </authorList>
    </citation>
    <scope>NUCLEOTIDE SEQUENCE [LARGE SCALE GENOMIC DNA]</scope>
    <source>
        <strain evidence="2">race 1</strain>
    </source>
</reference>
<evidence type="ECO:0000313" key="2">
    <source>
        <dbReference type="Proteomes" id="UP000016928"/>
    </source>
</evidence>
<name>N4V2Y3_FUSC1</name>
<protein>
    <submittedName>
        <fullName evidence="1">Uncharacterized protein</fullName>
    </submittedName>
</protein>
<dbReference type="Proteomes" id="UP000016928">
    <property type="component" value="Unassembled WGS sequence"/>
</dbReference>
<gene>
    <name evidence="1" type="ORF">FOC1_g10002966</name>
</gene>
<dbReference type="HOGENOM" id="CLU_3106354_0_0_1"/>
<dbReference type="STRING" id="1229664.N4V2Y3"/>
<proteinExistence type="predicted"/>
<reference evidence="2" key="1">
    <citation type="submission" date="2012-09" db="EMBL/GenBank/DDBJ databases">
        <title>Genome sequencing and comparative transcriptomics of race 1 and race 4 of banana pathogen: Fusarium oxysporum f. sp. cubense.</title>
        <authorList>
            <person name="Fang X."/>
            <person name="Huang J."/>
        </authorList>
    </citation>
    <scope>NUCLEOTIDE SEQUENCE [LARGE SCALE GENOMIC DNA]</scope>
    <source>
        <strain evidence="2">race 1</strain>
    </source>
</reference>
<accession>N4V2Y3</accession>
<evidence type="ECO:0000313" key="1">
    <source>
        <dbReference type="EMBL" id="ENH75406.1"/>
    </source>
</evidence>
<sequence>MANRDFFYFYAPTWDYPPEGPIKLGNVISSVKITSSFLSRVYSAQKRYLVL</sequence>
<dbReference type="EMBL" id="KB729968">
    <property type="protein sequence ID" value="ENH75406.1"/>
    <property type="molecule type" value="Genomic_DNA"/>
</dbReference>
<dbReference type="AlphaFoldDB" id="N4V2Y3"/>
<organism evidence="1 2">
    <name type="scientific">Fusarium oxysporum f. sp. cubense (strain race 1)</name>
    <name type="common">Panama disease fungus</name>
    <dbReference type="NCBI Taxonomy" id="1229664"/>
    <lineage>
        <taxon>Eukaryota</taxon>
        <taxon>Fungi</taxon>
        <taxon>Dikarya</taxon>
        <taxon>Ascomycota</taxon>
        <taxon>Pezizomycotina</taxon>
        <taxon>Sordariomycetes</taxon>
        <taxon>Hypocreomycetidae</taxon>
        <taxon>Hypocreales</taxon>
        <taxon>Nectriaceae</taxon>
        <taxon>Fusarium</taxon>
        <taxon>Fusarium oxysporum species complex</taxon>
    </lineage>
</organism>
<dbReference type="OrthoDB" id="4500473at2759"/>
<dbReference type="VEuPathDB" id="FungiDB:FOC1_g10002966"/>